<protein>
    <submittedName>
        <fullName evidence="1">Uncharacterized protein</fullName>
    </submittedName>
</protein>
<evidence type="ECO:0000313" key="1">
    <source>
        <dbReference type="EMBL" id="CUV28044.1"/>
    </source>
</evidence>
<accession>A0A0S4V0Z8</accession>
<gene>
    <name evidence="1" type="ORF">RUN1985_v1_160041</name>
</gene>
<proteinExistence type="predicted"/>
<organism evidence="1">
    <name type="scientific">Ralstonia solanacearum</name>
    <name type="common">Pseudomonas solanacearum</name>
    <dbReference type="NCBI Taxonomy" id="305"/>
    <lineage>
        <taxon>Bacteria</taxon>
        <taxon>Pseudomonadati</taxon>
        <taxon>Pseudomonadota</taxon>
        <taxon>Betaproteobacteria</taxon>
        <taxon>Burkholderiales</taxon>
        <taxon>Burkholderiaceae</taxon>
        <taxon>Ralstonia</taxon>
        <taxon>Ralstonia solanacearum species complex</taxon>
    </lineage>
</organism>
<dbReference type="AlphaFoldDB" id="A0A0S4V0Z8"/>
<name>A0A0S4V0Z8_RALSL</name>
<sequence>MQRGPHVLVALRGPDARVLDAAGFVVGARHVEGQAVLVDEDVTELRVHRRAGVGHGGLQVHFLRDGFLAARQQRRDEVARVGQALVDFPRIAQRRAAAGHELLGAERAQGIQRGGPFLELGVAAIAGGVVLDQIAREQHLLRRNPHHRVALGVPRAQVQDLHFQLTEEQRQFALEHQRWPGQAGHGLDAGEQAREALDLRLHVGLAALDDHLVRAAAGNDVLRALGKVGRRAQHPHRVVVRQHDVLDRLVGDGADAGDQVLRHRRRGGGVDDQHRIVADDDARVRVALGGVGIGVGGELGERDLFGLEVGLRGEGFGHVVNPCVVDYVWGNFRVVVRLGERAVGQTPYRASVDAVIIVPVNPGCA</sequence>
<reference evidence="1" key="1">
    <citation type="submission" date="2015-10" db="EMBL/GenBank/DDBJ databases">
        <authorList>
            <person name="Gilbert D.G."/>
        </authorList>
    </citation>
    <scope>NUCLEOTIDE SEQUENCE</scope>
    <source>
        <strain evidence="1">Phyl III-seqv23</strain>
    </source>
</reference>
<dbReference type="EMBL" id="LN899824">
    <property type="protein sequence ID" value="CUV28044.1"/>
    <property type="molecule type" value="Genomic_DNA"/>
</dbReference>